<protein>
    <recommendedName>
        <fullName evidence="3">Phage tail protein</fullName>
    </recommendedName>
</protein>
<dbReference type="RefSeq" id="WP_345334475.1">
    <property type="nucleotide sequence ID" value="NZ_BAABJZ010000016.1"/>
</dbReference>
<reference evidence="2" key="1">
    <citation type="journal article" date="2019" name="Int. J. Syst. Evol. Microbiol.">
        <title>The Global Catalogue of Microorganisms (GCM) 10K type strain sequencing project: providing services to taxonomists for standard genome sequencing and annotation.</title>
        <authorList>
            <consortium name="The Broad Institute Genomics Platform"/>
            <consortium name="The Broad Institute Genome Sequencing Center for Infectious Disease"/>
            <person name="Wu L."/>
            <person name="Ma J."/>
        </authorList>
    </citation>
    <scope>NUCLEOTIDE SEQUENCE [LARGE SCALE GENOMIC DNA]</scope>
    <source>
        <strain evidence="2">JCM 18401</strain>
    </source>
</reference>
<evidence type="ECO:0000313" key="2">
    <source>
        <dbReference type="Proteomes" id="UP001499988"/>
    </source>
</evidence>
<gene>
    <name evidence="1" type="ORF">GCM10023333_12390</name>
</gene>
<dbReference type="InterPro" id="IPR044000">
    <property type="entry name" value="Phage_tube_2"/>
</dbReference>
<keyword evidence="2" id="KW-1185">Reference proteome</keyword>
<organism evidence="1 2">
    <name type="scientific">Ferrimonas pelagia</name>
    <dbReference type="NCBI Taxonomy" id="1177826"/>
    <lineage>
        <taxon>Bacteria</taxon>
        <taxon>Pseudomonadati</taxon>
        <taxon>Pseudomonadota</taxon>
        <taxon>Gammaproteobacteria</taxon>
        <taxon>Alteromonadales</taxon>
        <taxon>Ferrimonadaceae</taxon>
        <taxon>Ferrimonas</taxon>
    </lineage>
</organism>
<dbReference type="Proteomes" id="UP001499988">
    <property type="component" value="Unassembled WGS sequence"/>
</dbReference>
<accession>A0ABP9EL93</accession>
<evidence type="ECO:0000313" key="1">
    <source>
        <dbReference type="EMBL" id="GAA4879804.1"/>
    </source>
</evidence>
<evidence type="ECO:0008006" key="3">
    <source>
        <dbReference type="Google" id="ProtNLM"/>
    </source>
</evidence>
<proteinExistence type="predicted"/>
<name>A0ABP9EL93_9GAMM</name>
<comment type="caution">
    <text evidence="1">The sequence shown here is derived from an EMBL/GenBank/DDBJ whole genome shotgun (WGS) entry which is preliminary data.</text>
</comment>
<dbReference type="Pfam" id="PF18906">
    <property type="entry name" value="Phage_tube_2"/>
    <property type="match status" value="1"/>
</dbReference>
<dbReference type="EMBL" id="BAABJZ010000016">
    <property type="protein sequence ID" value="GAA4879804.1"/>
    <property type="molecule type" value="Genomic_DNA"/>
</dbReference>
<sequence>MGLTKRELILLKPEAVTGQVEDLDPATDAVLVEALGIANNGARMVERGVIKPTMGKEQSLFAGTLKEITFTAEVKGSGAAGTAPEIGAALRACGLNEEIAAGLSVTYAPVSAGHESVTIQLYQDGSLYTLKGCRGNVSFDFTAGGIAKASFTLRGHVHEHVDAPFPAASYASTVPIPLIGLSSLQVGGYGAEINQLTLDLGNEVVSPASIRSANGFGEVRIANRDPNGQIDPEMTALATKDWEQEWMEGRASSIVTGTVGSQPGNIFALNIPKAVWRDVSQGEREQVRTLSLPFGACESAGDDQFSLVFS</sequence>